<evidence type="ECO:0000313" key="1">
    <source>
        <dbReference type="EMBL" id="KZT32086.1"/>
    </source>
</evidence>
<dbReference type="Proteomes" id="UP000076798">
    <property type="component" value="Unassembled WGS sequence"/>
</dbReference>
<proteinExistence type="predicted"/>
<accession>A0A165XDI1</accession>
<keyword evidence="2" id="KW-1185">Reference proteome</keyword>
<protein>
    <submittedName>
        <fullName evidence="1">Uncharacterized protein</fullName>
    </submittedName>
</protein>
<reference evidence="1 2" key="1">
    <citation type="journal article" date="2016" name="Mol. Biol. Evol.">
        <title>Comparative Genomics of Early-Diverging Mushroom-Forming Fungi Provides Insights into the Origins of Lignocellulose Decay Capabilities.</title>
        <authorList>
            <person name="Nagy L.G."/>
            <person name="Riley R."/>
            <person name="Tritt A."/>
            <person name="Adam C."/>
            <person name="Daum C."/>
            <person name="Floudas D."/>
            <person name="Sun H."/>
            <person name="Yadav J.S."/>
            <person name="Pangilinan J."/>
            <person name="Larsson K.H."/>
            <person name="Matsuura K."/>
            <person name="Barry K."/>
            <person name="Labutti K."/>
            <person name="Kuo R."/>
            <person name="Ohm R.A."/>
            <person name="Bhattacharya S.S."/>
            <person name="Shirouzu T."/>
            <person name="Yoshinaga Y."/>
            <person name="Martin F.M."/>
            <person name="Grigoriev I.V."/>
            <person name="Hibbett D.S."/>
        </authorList>
    </citation>
    <scope>NUCLEOTIDE SEQUENCE [LARGE SCALE GENOMIC DNA]</scope>
    <source>
        <strain evidence="1 2">HHB10207 ss-3</strain>
    </source>
</reference>
<organism evidence="1 2">
    <name type="scientific">Sistotremastrum suecicum HHB10207 ss-3</name>
    <dbReference type="NCBI Taxonomy" id="1314776"/>
    <lineage>
        <taxon>Eukaryota</taxon>
        <taxon>Fungi</taxon>
        <taxon>Dikarya</taxon>
        <taxon>Basidiomycota</taxon>
        <taxon>Agaricomycotina</taxon>
        <taxon>Agaricomycetes</taxon>
        <taxon>Sistotremastrales</taxon>
        <taxon>Sistotremastraceae</taxon>
        <taxon>Sistotremastrum</taxon>
    </lineage>
</organism>
<name>A0A165XDI1_9AGAM</name>
<dbReference type="AlphaFoldDB" id="A0A165XDI1"/>
<dbReference type="EMBL" id="KV428390">
    <property type="protein sequence ID" value="KZT32086.1"/>
    <property type="molecule type" value="Genomic_DNA"/>
</dbReference>
<evidence type="ECO:0000313" key="2">
    <source>
        <dbReference type="Proteomes" id="UP000076798"/>
    </source>
</evidence>
<gene>
    <name evidence="1" type="ORF">SISSUDRAFT_1055995</name>
</gene>
<sequence>MNGSVLKLKQSTTIKLIHASLDSIARQAFYFSSSDPSRRPHTCDSIASLSRPVLAAEPQSQESLRCYIHRQTPDAAQRQRIVDRAPRYGDVLEFMPPDQRTCGRCENTAPRGPVSAESGLYCH</sequence>